<evidence type="ECO:0000256" key="6">
    <source>
        <dbReference type="ARBA" id="ARBA00022908"/>
    </source>
</evidence>
<dbReference type="Pfam" id="PF25597">
    <property type="entry name" value="SH3_retrovirus"/>
    <property type="match status" value="1"/>
</dbReference>
<evidence type="ECO:0000256" key="1">
    <source>
        <dbReference type="ARBA" id="ARBA00022722"/>
    </source>
</evidence>
<dbReference type="EMBL" id="BSXT01001592">
    <property type="protein sequence ID" value="GMF43827.1"/>
    <property type="molecule type" value="Genomic_DNA"/>
</dbReference>
<dbReference type="GO" id="GO:0046872">
    <property type="term" value="F:metal ion binding"/>
    <property type="evidence" value="ECO:0007669"/>
    <property type="project" value="UniProtKB-KW"/>
</dbReference>
<organism evidence="11 12">
    <name type="scientific">Phytophthora fragariaefolia</name>
    <dbReference type="NCBI Taxonomy" id="1490495"/>
    <lineage>
        <taxon>Eukaryota</taxon>
        <taxon>Sar</taxon>
        <taxon>Stramenopiles</taxon>
        <taxon>Oomycota</taxon>
        <taxon>Peronosporomycetes</taxon>
        <taxon>Peronosporales</taxon>
        <taxon>Peronosporaceae</taxon>
        <taxon>Phytophthora</taxon>
    </lineage>
</organism>
<keyword evidence="1" id="KW-0540">Nuclease</keyword>
<keyword evidence="7" id="KW-0695">RNA-directed DNA polymerase</keyword>
<protein>
    <submittedName>
        <fullName evidence="11">Unnamed protein product</fullName>
    </submittedName>
</protein>
<dbReference type="AlphaFoldDB" id="A0A9W6XRL9"/>
<dbReference type="InterPro" id="IPR039537">
    <property type="entry name" value="Retrotran_Ty1/copia-like"/>
</dbReference>
<proteinExistence type="predicted"/>
<dbReference type="InterPro" id="IPR036397">
    <property type="entry name" value="RNaseH_sf"/>
</dbReference>
<dbReference type="PROSITE" id="PS50994">
    <property type="entry name" value="INTEGRASE"/>
    <property type="match status" value="1"/>
</dbReference>
<keyword evidence="3" id="KW-0255">Endonuclease</keyword>
<sequence>MFLFVVDEVTRYQRAYLLEAKGDATNYLIKLINEGRTLFKQFQLQRLHSDRGGQAASTELETYYCAKEGYILQTTNGYSPQENGVVERANGVVLPRIRALQFATAMPVQLWGEALLHVADTFNKLPTQPPGMEPPHERLYGAAPDLNVLRTWGCFAWVYIPPESRRRKEKLKPRAHLSLLLRYSYSTKGYKFLGFLTCQAVTAQGGNAHLRKDFTADGDF</sequence>
<dbReference type="GO" id="GO:0004519">
    <property type="term" value="F:endonuclease activity"/>
    <property type="evidence" value="ECO:0007669"/>
    <property type="project" value="UniProtKB-KW"/>
</dbReference>
<dbReference type="GO" id="GO:0016787">
    <property type="term" value="F:hydrolase activity"/>
    <property type="evidence" value="ECO:0007669"/>
    <property type="project" value="UniProtKB-KW"/>
</dbReference>
<keyword evidence="4" id="KW-0378">Hydrolase</keyword>
<evidence type="ECO:0000259" key="10">
    <source>
        <dbReference type="PROSITE" id="PS50994"/>
    </source>
</evidence>
<keyword evidence="9" id="KW-0233">DNA recombination</keyword>
<evidence type="ECO:0000256" key="9">
    <source>
        <dbReference type="ARBA" id="ARBA00023172"/>
    </source>
</evidence>
<dbReference type="Gene3D" id="3.30.420.10">
    <property type="entry name" value="Ribonuclease H-like superfamily/Ribonuclease H"/>
    <property type="match status" value="1"/>
</dbReference>
<keyword evidence="8" id="KW-0239">DNA-directed DNA polymerase</keyword>
<keyword evidence="8" id="KW-0548">Nucleotidyltransferase</keyword>
<dbReference type="PANTHER" id="PTHR42648:SF11">
    <property type="entry name" value="TRANSPOSON TY4-P GAG-POL POLYPROTEIN"/>
    <property type="match status" value="1"/>
</dbReference>
<keyword evidence="12" id="KW-1185">Reference proteome</keyword>
<evidence type="ECO:0000256" key="2">
    <source>
        <dbReference type="ARBA" id="ARBA00022723"/>
    </source>
</evidence>
<evidence type="ECO:0000256" key="4">
    <source>
        <dbReference type="ARBA" id="ARBA00022801"/>
    </source>
</evidence>
<keyword evidence="2" id="KW-0479">Metal-binding</keyword>
<evidence type="ECO:0000256" key="3">
    <source>
        <dbReference type="ARBA" id="ARBA00022759"/>
    </source>
</evidence>
<dbReference type="InterPro" id="IPR057670">
    <property type="entry name" value="SH3_retrovirus"/>
</dbReference>
<dbReference type="GO" id="GO:0003676">
    <property type="term" value="F:nucleic acid binding"/>
    <property type="evidence" value="ECO:0007669"/>
    <property type="project" value="InterPro"/>
</dbReference>
<name>A0A9W6XRL9_9STRA</name>
<evidence type="ECO:0000313" key="11">
    <source>
        <dbReference type="EMBL" id="GMF43827.1"/>
    </source>
</evidence>
<keyword evidence="8" id="KW-0808">Transferase</keyword>
<evidence type="ECO:0000256" key="7">
    <source>
        <dbReference type="ARBA" id="ARBA00022918"/>
    </source>
</evidence>
<evidence type="ECO:0000256" key="8">
    <source>
        <dbReference type="ARBA" id="ARBA00022932"/>
    </source>
</evidence>
<dbReference type="InterPro" id="IPR001584">
    <property type="entry name" value="Integrase_cat-core"/>
</dbReference>
<feature type="domain" description="Integrase catalytic" evidence="10">
    <location>
        <begin position="1"/>
        <end position="143"/>
    </location>
</feature>
<dbReference type="Proteomes" id="UP001165121">
    <property type="component" value="Unassembled WGS sequence"/>
</dbReference>
<evidence type="ECO:0000256" key="5">
    <source>
        <dbReference type="ARBA" id="ARBA00022842"/>
    </source>
</evidence>
<keyword evidence="6" id="KW-0229">DNA integration</keyword>
<comment type="caution">
    <text evidence="11">The sequence shown here is derived from an EMBL/GenBank/DDBJ whole genome shotgun (WGS) entry which is preliminary data.</text>
</comment>
<keyword evidence="5" id="KW-0460">Magnesium</keyword>
<dbReference type="PANTHER" id="PTHR42648">
    <property type="entry name" value="TRANSPOSASE, PUTATIVE-RELATED"/>
    <property type="match status" value="1"/>
</dbReference>
<dbReference type="OrthoDB" id="422839at2759"/>
<dbReference type="SUPFAM" id="SSF53098">
    <property type="entry name" value="Ribonuclease H-like"/>
    <property type="match status" value="1"/>
</dbReference>
<dbReference type="GO" id="GO:0003887">
    <property type="term" value="F:DNA-directed DNA polymerase activity"/>
    <property type="evidence" value="ECO:0007669"/>
    <property type="project" value="UniProtKB-KW"/>
</dbReference>
<dbReference type="InterPro" id="IPR012337">
    <property type="entry name" value="RNaseH-like_sf"/>
</dbReference>
<gene>
    <name evidence="11" type="ORF">Pfra01_001499500</name>
</gene>
<accession>A0A9W6XRL9</accession>
<dbReference type="GO" id="GO:0003964">
    <property type="term" value="F:RNA-directed DNA polymerase activity"/>
    <property type="evidence" value="ECO:0007669"/>
    <property type="project" value="UniProtKB-KW"/>
</dbReference>
<evidence type="ECO:0000313" key="12">
    <source>
        <dbReference type="Proteomes" id="UP001165121"/>
    </source>
</evidence>
<dbReference type="GO" id="GO:0006310">
    <property type="term" value="P:DNA recombination"/>
    <property type="evidence" value="ECO:0007669"/>
    <property type="project" value="UniProtKB-KW"/>
</dbReference>
<reference evidence="11" key="1">
    <citation type="submission" date="2023-04" db="EMBL/GenBank/DDBJ databases">
        <title>Phytophthora fragariaefolia NBRC 109709.</title>
        <authorList>
            <person name="Ichikawa N."/>
            <person name="Sato H."/>
            <person name="Tonouchi N."/>
        </authorList>
    </citation>
    <scope>NUCLEOTIDE SEQUENCE</scope>
    <source>
        <strain evidence="11">NBRC 109709</strain>
    </source>
</reference>
<dbReference type="GO" id="GO:0015074">
    <property type="term" value="P:DNA integration"/>
    <property type="evidence" value="ECO:0007669"/>
    <property type="project" value="UniProtKB-KW"/>
</dbReference>